<keyword evidence="6" id="KW-1185">Reference proteome</keyword>
<dbReference type="PANTHER" id="PTHR43798">
    <property type="entry name" value="MONOACYLGLYCEROL LIPASE"/>
    <property type="match status" value="1"/>
</dbReference>
<evidence type="ECO:0000313" key="6">
    <source>
        <dbReference type="Proteomes" id="UP000327044"/>
    </source>
</evidence>
<dbReference type="InterPro" id="IPR050266">
    <property type="entry name" value="AB_hydrolase_sf"/>
</dbReference>
<evidence type="ECO:0000313" key="5">
    <source>
        <dbReference type="EMBL" id="KAB0795052.1"/>
    </source>
</evidence>
<dbReference type="EMBL" id="GEZM01058957">
    <property type="protein sequence ID" value="JAV71603.1"/>
    <property type="molecule type" value="Transcribed_RNA"/>
</dbReference>
<dbReference type="InterPro" id="IPR000639">
    <property type="entry name" value="Epox_hydrolase-like"/>
</dbReference>
<evidence type="ECO:0000256" key="1">
    <source>
        <dbReference type="ARBA" id="ARBA00008645"/>
    </source>
</evidence>
<dbReference type="InterPro" id="IPR000073">
    <property type="entry name" value="AB_hydrolase_1"/>
</dbReference>
<reference evidence="5" key="3">
    <citation type="submission" date="2019-08" db="EMBL/GenBank/DDBJ databases">
        <authorList>
            <consortium name="Photinus pyralis genome working group"/>
            <person name="Fallon T.R."/>
            <person name="Sander Lower S.E."/>
            <person name="Weng J.-K."/>
        </authorList>
    </citation>
    <scope>NUCLEOTIDE SEQUENCE</scope>
    <source>
        <strain evidence="5">1611_PpyrPB1</strain>
        <tissue evidence="5">Whole body</tissue>
    </source>
</reference>
<name>A0A1Y1LDA6_PHOPY</name>
<organism evidence="4">
    <name type="scientific">Photinus pyralis</name>
    <name type="common">Common eastern firefly</name>
    <name type="synonym">Lampyris pyralis</name>
    <dbReference type="NCBI Taxonomy" id="7054"/>
    <lineage>
        <taxon>Eukaryota</taxon>
        <taxon>Metazoa</taxon>
        <taxon>Ecdysozoa</taxon>
        <taxon>Arthropoda</taxon>
        <taxon>Hexapoda</taxon>
        <taxon>Insecta</taxon>
        <taxon>Pterygota</taxon>
        <taxon>Neoptera</taxon>
        <taxon>Endopterygota</taxon>
        <taxon>Coleoptera</taxon>
        <taxon>Polyphaga</taxon>
        <taxon>Elateriformia</taxon>
        <taxon>Elateroidea</taxon>
        <taxon>Lampyridae</taxon>
        <taxon>Lampyrinae</taxon>
        <taxon>Photinus</taxon>
    </lineage>
</organism>
<dbReference type="EMBL" id="VVIM01000008">
    <property type="protein sequence ID" value="KAB0795052.1"/>
    <property type="molecule type" value="Genomic_DNA"/>
</dbReference>
<dbReference type="InterPro" id="IPR029058">
    <property type="entry name" value="AB_hydrolase_fold"/>
</dbReference>
<dbReference type="OrthoDB" id="190201at2759"/>
<keyword evidence="2" id="KW-0378">Hydrolase</keyword>
<evidence type="ECO:0000313" key="4">
    <source>
        <dbReference type="EMBL" id="JAV71603.1"/>
    </source>
</evidence>
<reference evidence="4" key="1">
    <citation type="journal article" date="2016" name="Sci. Rep.">
        <title>Molecular characterization of firefly nuptial gifts: a multi-omics approach sheds light on postcopulatory sexual selection.</title>
        <authorList>
            <person name="Al-Wathiqui N."/>
            <person name="Fallon T.R."/>
            <person name="South A."/>
            <person name="Weng J.K."/>
            <person name="Lewis S.M."/>
        </authorList>
    </citation>
    <scope>NUCLEOTIDE SEQUENCE</scope>
</reference>
<sequence length="308" mass="35293">MSRLEIETNGFHSEGQMDEVFEEISIEVPWGHIVGKWWGRKDIQPVLAIHGWQDNAGTFDTLAPLLIGPKVSILCIDLPGHGFSSHYPKGQTYYIFWDGVYHVRRIVKHFKWEKFSIMGHSLGGAIGFLYASIYPDEVDKLISLDIVCPPVRDIISTMGETIDLFFKYEALKPEACPQYEYDDMIDITVDGHNNKLTRASCEILMRRGMRPTPEDKSIYRFTRDIRLKSSIMSALTLEQAYAFAVRISCNVLNIRATIHSIQLEYYESVLDKIRTNAKVEYHLVNGTHHVHLNNPERVSGIISKFLKS</sequence>
<dbReference type="GO" id="GO:0016787">
    <property type="term" value="F:hydrolase activity"/>
    <property type="evidence" value="ECO:0007669"/>
    <property type="project" value="UniProtKB-KW"/>
</dbReference>
<evidence type="ECO:0000256" key="2">
    <source>
        <dbReference type="ARBA" id="ARBA00022801"/>
    </source>
</evidence>
<dbReference type="SUPFAM" id="SSF53474">
    <property type="entry name" value="alpha/beta-Hydrolases"/>
    <property type="match status" value="1"/>
</dbReference>
<dbReference type="PRINTS" id="PR00412">
    <property type="entry name" value="EPOXHYDRLASE"/>
</dbReference>
<comment type="similarity">
    <text evidence="1">Belongs to the AB hydrolase superfamily.</text>
</comment>
<dbReference type="Gene3D" id="3.40.50.1820">
    <property type="entry name" value="alpha/beta hydrolase"/>
    <property type="match status" value="1"/>
</dbReference>
<proteinExistence type="inferred from homology"/>
<dbReference type="PRINTS" id="PR00111">
    <property type="entry name" value="ABHYDROLASE"/>
</dbReference>
<gene>
    <name evidence="5" type="ORF">PPYR_11891</name>
</gene>
<dbReference type="GO" id="GO:0016020">
    <property type="term" value="C:membrane"/>
    <property type="evidence" value="ECO:0007669"/>
    <property type="project" value="TreeGrafter"/>
</dbReference>
<dbReference type="PANTHER" id="PTHR43798:SF14">
    <property type="entry name" value="SERINE HYDROLASE-LIKE PROTEIN DDB_G0286239"/>
    <property type="match status" value="1"/>
</dbReference>
<protein>
    <recommendedName>
        <fullName evidence="3">AB hydrolase-1 domain-containing protein</fullName>
    </recommendedName>
</protein>
<reference evidence="5 6" key="2">
    <citation type="journal article" date="2018" name="Elife">
        <title>Firefly genomes illuminate parallel origins of bioluminescence in beetles.</title>
        <authorList>
            <person name="Fallon T.R."/>
            <person name="Lower S.E."/>
            <person name="Chang C.H."/>
            <person name="Bessho-Uehara M."/>
            <person name="Martin G.J."/>
            <person name="Bewick A.J."/>
            <person name="Behringer M."/>
            <person name="Debat H.J."/>
            <person name="Wong I."/>
            <person name="Day J.C."/>
            <person name="Suvorov A."/>
            <person name="Silva C.J."/>
            <person name="Stanger-Hall K.F."/>
            <person name="Hall D.W."/>
            <person name="Schmitz R.J."/>
            <person name="Nelson D.R."/>
            <person name="Lewis S.M."/>
            <person name="Shigenobu S."/>
            <person name="Bybee S.M."/>
            <person name="Larracuente A.M."/>
            <person name="Oba Y."/>
            <person name="Weng J.K."/>
        </authorList>
    </citation>
    <scope>NUCLEOTIDE SEQUENCE [LARGE SCALE GENOMIC DNA]</scope>
    <source>
        <strain evidence="5">1611_PpyrPB1</strain>
        <tissue evidence="5">Whole body</tissue>
    </source>
</reference>
<accession>A0A1Y1LDA6</accession>
<feature type="domain" description="AB hydrolase-1" evidence="3">
    <location>
        <begin position="45"/>
        <end position="159"/>
    </location>
</feature>
<evidence type="ECO:0000259" key="3">
    <source>
        <dbReference type="Pfam" id="PF00561"/>
    </source>
</evidence>
<dbReference type="Proteomes" id="UP000327044">
    <property type="component" value="Unassembled WGS sequence"/>
</dbReference>
<dbReference type="AlphaFoldDB" id="A0A1Y1LDA6"/>
<dbReference type="Pfam" id="PF00561">
    <property type="entry name" value="Abhydrolase_1"/>
    <property type="match status" value="1"/>
</dbReference>
<dbReference type="InParanoid" id="A0A1Y1LDA6"/>
<dbReference type="FunCoup" id="A0A1Y1LDA6">
    <property type="interactions" value="126"/>
</dbReference>